<dbReference type="HAMAP" id="MF_00135">
    <property type="entry name" value="PRAI"/>
    <property type="match status" value="1"/>
</dbReference>
<evidence type="ECO:0000256" key="1">
    <source>
        <dbReference type="ARBA" id="ARBA00001164"/>
    </source>
</evidence>
<evidence type="ECO:0000313" key="12">
    <source>
        <dbReference type="Proteomes" id="UP000534186"/>
    </source>
</evidence>
<dbReference type="Proteomes" id="UP000534186">
    <property type="component" value="Unassembled WGS sequence"/>
</dbReference>
<dbReference type="GO" id="GO:0004640">
    <property type="term" value="F:phosphoribosylanthranilate isomerase activity"/>
    <property type="evidence" value="ECO:0007669"/>
    <property type="project" value="UniProtKB-UniRule"/>
</dbReference>
<protein>
    <recommendedName>
        <fullName evidence="4 9">N-(5'-phosphoribosyl)anthranilate isomerase</fullName>
        <shortName evidence="9">PRAI</shortName>
        <ecNumber evidence="3 9">5.3.1.24</ecNumber>
    </recommendedName>
</protein>
<evidence type="ECO:0000256" key="9">
    <source>
        <dbReference type="HAMAP-Rule" id="MF_00135"/>
    </source>
</evidence>
<dbReference type="InterPro" id="IPR013785">
    <property type="entry name" value="Aldolase_TIM"/>
</dbReference>
<gene>
    <name evidence="9" type="primary">trpF</name>
    <name evidence="11" type="ORF">HDF12_000657</name>
</gene>
<keyword evidence="6 9" id="KW-0822">Tryptophan biosynthesis</keyword>
<dbReference type="SUPFAM" id="SSF51366">
    <property type="entry name" value="Ribulose-phoshate binding barrel"/>
    <property type="match status" value="1"/>
</dbReference>
<comment type="catalytic activity">
    <reaction evidence="1 9">
        <text>N-(5-phospho-beta-D-ribosyl)anthranilate = 1-(2-carboxyphenylamino)-1-deoxy-D-ribulose 5-phosphate</text>
        <dbReference type="Rhea" id="RHEA:21540"/>
        <dbReference type="ChEBI" id="CHEBI:18277"/>
        <dbReference type="ChEBI" id="CHEBI:58613"/>
        <dbReference type="EC" id="5.3.1.24"/>
    </reaction>
</comment>
<keyword evidence="7 9" id="KW-0057">Aromatic amino acid biosynthesis</keyword>
<dbReference type="PANTHER" id="PTHR42894">
    <property type="entry name" value="N-(5'-PHOSPHORIBOSYL)ANTHRANILATE ISOMERASE"/>
    <property type="match status" value="1"/>
</dbReference>
<comment type="pathway">
    <text evidence="2 9">Amino-acid biosynthesis; L-tryptophan biosynthesis; L-tryptophan from chorismate: step 3/5.</text>
</comment>
<dbReference type="CDD" id="cd00405">
    <property type="entry name" value="PRAI"/>
    <property type="match status" value="1"/>
</dbReference>
<evidence type="ECO:0000256" key="5">
    <source>
        <dbReference type="ARBA" id="ARBA00022605"/>
    </source>
</evidence>
<evidence type="ECO:0000313" key="11">
    <source>
        <dbReference type="EMBL" id="NYF50292.1"/>
    </source>
</evidence>
<name>A0A7Y9T1Q1_9BACT</name>
<dbReference type="InterPro" id="IPR011060">
    <property type="entry name" value="RibuloseP-bd_barrel"/>
</dbReference>
<dbReference type="EMBL" id="JACCCV010000001">
    <property type="protein sequence ID" value="NYF50292.1"/>
    <property type="molecule type" value="Genomic_DNA"/>
</dbReference>
<evidence type="ECO:0000259" key="10">
    <source>
        <dbReference type="Pfam" id="PF00697"/>
    </source>
</evidence>
<feature type="domain" description="N-(5'phosphoribosyl) anthranilate isomerase (PRAI)" evidence="10">
    <location>
        <begin position="3"/>
        <end position="217"/>
    </location>
</feature>
<reference evidence="11 12" key="1">
    <citation type="submission" date="2020-07" db="EMBL/GenBank/DDBJ databases">
        <title>Genomic Encyclopedia of Type Strains, Phase IV (KMG-V): Genome sequencing to study the core and pangenomes of soil and plant-associated prokaryotes.</title>
        <authorList>
            <person name="Whitman W."/>
        </authorList>
    </citation>
    <scope>NUCLEOTIDE SEQUENCE [LARGE SCALE GENOMIC DNA]</scope>
    <source>
        <strain evidence="11 12">M8UP30</strain>
    </source>
</reference>
<evidence type="ECO:0000256" key="3">
    <source>
        <dbReference type="ARBA" id="ARBA00012572"/>
    </source>
</evidence>
<evidence type="ECO:0000256" key="7">
    <source>
        <dbReference type="ARBA" id="ARBA00023141"/>
    </source>
</evidence>
<dbReference type="PANTHER" id="PTHR42894:SF1">
    <property type="entry name" value="N-(5'-PHOSPHORIBOSYL)ANTHRANILATE ISOMERASE"/>
    <property type="match status" value="1"/>
</dbReference>
<organism evidence="11 12">
    <name type="scientific">Tunturiibacter lichenicola</name>
    <dbReference type="NCBI Taxonomy" id="2051959"/>
    <lineage>
        <taxon>Bacteria</taxon>
        <taxon>Pseudomonadati</taxon>
        <taxon>Acidobacteriota</taxon>
        <taxon>Terriglobia</taxon>
        <taxon>Terriglobales</taxon>
        <taxon>Acidobacteriaceae</taxon>
        <taxon>Tunturiibacter</taxon>
    </lineage>
</organism>
<dbReference type="InterPro" id="IPR044643">
    <property type="entry name" value="TrpF_fam"/>
</dbReference>
<dbReference type="UniPathway" id="UPA00035">
    <property type="reaction ID" value="UER00042"/>
</dbReference>
<dbReference type="GO" id="GO:0000162">
    <property type="term" value="P:L-tryptophan biosynthetic process"/>
    <property type="evidence" value="ECO:0007669"/>
    <property type="project" value="UniProtKB-UniRule"/>
</dbReference>
<dbReference type="Gene3D" id="3.20.20.70">
    <property type="entry name" value="Aldolase class I"/>
    <property type="match status" value="1"/>
</dbReference>
<sequence length="227" mass="23920">MWIKICANTNLDDAQLAAELGADAVGFVFAPSARRITSAEVAKITPHLPTSIERVGVFHALDAYEIARAAHEAGLTAVQLHSGVDFALLHRLHKLFAGQVSLIQTVHWEVGTEGGGAAIVAAELRRIAADGLVDHVLIDSKVGAAIGGTGVSFDWDEARAIFQEAAPELKLIVAGGLRAENVSEAIQNLNPWGIDVASGVESVPGRKSPEKLAAFIKKARESKVDPA</sequence>
<evidence type="ECO:0000256" key="4">
    <source>
        <dbReference type="ARBA" id="ARBA00022272"/>
    </source>
</evidence>
<evidence type="ECO:0000256" key="8">
    <source>
        <dbReference type="ARBA" id="ARBA00023235"/>
    </source>
</evidence>
<evidence type="ECO:0000256" key="2">
    <source>
        <dbReference type="ARBA" id="ARBA00004664"/>
    </source>
</evidence>
<comment type="similarity">
    <text evidence="9">Belongs to the TrpF family.</text>
</comment>
<dbReference type="Pfam" id="PF00697">
    <property type="entry name" value="PRAI"/>
    <property type="match status" value="1"/>
</dbReference>
<keyword evidence="5 9" id="KW-0028">Amino-acid biosynthesis</keyword>
<accession>A0A7Y9T1Q1</accession>
<comment type="caution">
    <text evidence="11">The sequence shown here is derived from an EMBL/GenBank/DDBJ whole genome shotgun (WGS) entry which is preliminary data.</text>
</comment>
<dbReference type="EC" id="5.3.1.24" evidence="3 9"/>
<dbReference type="AlphaFoldDB" id="A0A7Y9T1Q1"/>
<keyword evidence="8 9" id="KW-0413">Isomerase</keyword>
<proteinExistence type="inferred from homology"/>
<evidence type="ECO:0000256" key="6">
    <source>
        <dbReference type="ARBA" id="ARBA00022822"/>
    </source>
</evidence>
<dbReference type="InterPro" id="IPR001240">
    <property type="entry name" value="PRAI_dom"/>
</dbReference>